<keyword evidence="1" id="KW-1133">Transmembrane helix</keyword>
<reference evidence="2" key="1">
    <citation type="submission" date="2020-05" db="EMBL/GenBank/DDBJ databases">
        <title>Mycena genomes resolve the evolution of fungal bioluminescence.</title>
        <authorList>
            <person name="Tsai I.J."/>
        </authorList>
    </citation>
    <scope>NUCLEOTIDE SEQUENCE</scope>
    <source>
        <strain evidence="2">160909Yilan</strain>
    </source>
</reference>
<keyword evidence="1" id="KW-0472">Membrane</keyword>
<feature type="transmembrane region" description="Helical" evidence="1">
    <location>
        <begin position="90"/>
        <end position="112"/>
    </location>
</feature>
<keyword evidence="1" id="KW-0812">Transmembrane</keyword>
<protein>
    <submittedName>
        <fullName evidence="2">Uncharacterized protein</fullName>
    </submittedName>
</protein>
<keyword evidence="3" id="KW-1185">Reference proteome</keyword>
<dbReference type="EMBL" id="JACAZH010000030">
    <property type="protein sequence ID" value="KAF7340514.1"/>
    <property type="molecule type" value="Genomic_DNA"/>
</dbReference>
<name>A0A8H6XGY2_9AGAR</name>
<evidence type="ECO:0000313" key="3">
    <source>
        <dbReference type="Proteomes" id="UP000623467"/>
    </source>
</evidence>
<feature type="transmembrane region" description="Helical" evidence="1">
    <location>
        <begin position="6"/>
        <end position="27"/>
    </location>
</feature>
<organism evidence="2 3">
    <name type="scientific">Mycena sanguinolenta</name>
    <dbReference type="NCBI Taxonomy" id="230812"/>
    <lineage>
        <taxon>Eukaryota</taxon>
        <taxon>Fungi</taxon>
        <taxon>Dikarya</taxon>
        <taxon>Basidiomycota</taxon>
        <taxon>Agaricomycotina</taxon>
        <taxon>Agaricomycetes</taxon>
        <taxon>Agaricomycetidae</taxon>
        <taxon>Agaricales</taxon>
        <taxon>Marasmiineae</taxon>
        <taxon>Mycenaceae</taxon>
        <taxon>Mycena</taxon>
    </lineage>
</organism>
<sequence>MTQQEQLSLLFSTGMLFSIALNLPLVLVFNINGQKMEKYYVGGVTLIALVSNLVPYASGHLGWDDINETCWYDSKDPSAMLHWLVGTQTIWILLASLGEVVSFIVIVGYMVVYRLVPRGTPSSYASTPSLRPGSTILRLRNIILRISLYPIVSCILNISTTVSEFYLLKTGQKKDPISQQKNWGLNLAELAIYAGRPLIYGLLAATDPSFIRALRALRYPENESATLSQIRTPGLEMSTIIYLPHDEISINEQDKDKENTSESSLEAERTVKAISTTAAPDINLECGKVQSSVDGNGTGASMDVMHHI</sequence>
<dbReference type="Proteomes" id="UP000623467">
    <property type="component" value="Unassembled WGS sequence"/>
</dbReference>
<feature type="transmembrane region" description="Helical" evidence="1">
    <location>
        <begin position="146"/>
        <end position="168"/>
    </location>
</feature>
<accession>A0A8H6XGY2</accession>
<dbReference type="OrthoDB" id="3251871at2759"/>
<gene>
    <name evidence="2" type="ORF">MSAN_02122900</name>
</gene>
<evidence type="ECO:0000256" key="1">
    <source>
        <dbReference type="SAM" id="Phobius"/>
    </source>
</evidence>
<feature type="transmembrane region" description="Helical" evidence="1">
    <location>
        <begin position="39"/>
        <end position="58"/>
    </location>
</feature>
<comment type="caution">
    <text evidence="2">The sequence shown here is derived from an EMBL/GenBank/DDBJ whole genome shotgun (WGS) entry which is preliminary data.</text>
</comment>
<evidence type="ECO:0000313" key="2">
    <source>
        <dbReference type="EMBL" id="KAF7340514.1"/>
    </source>
</evidence>
<proteinExistence type="predicted"/>
<dbReference type="AlphaFoldDB" id="A0A8H6XGY2"/>